<gene>
    <name evidence="1" type="ORF">HNP84_007345</name>
</gene>
<dbReference type="Proteomes" id="UP000578449">
    <property type="component" value="Unassembled WGS sequence"/>
</dbReference>
<comment type="caution">
    <text evidence="1">The sequence shown here is derived from an EMBL/GenBank/DDBJ whole genome shotgun (WGS) entry which is preliminary data.</text>
</comment>
<evidence type="ECO:0000313" key="2">
    <source>
        <dbReference type="Proteomes" id="UP000578449"/>
    </source>
</evidence>
<dbReference type="RefSeq" id="WP_185054499.1">
    <property type="nucleotide sequence ID" value="NZ_BAABIX010000038.1"/>
</dbReference>
<sequence length="83" mass="9135">MIIFRRWVGHRHQYRAVTVQHEAAGPFGGVLTLALMRCSLCKAPAVYQLRGRWSMQDLSDLEMTSHGTAPAIPSLIAGGDDRG</sequence>
<organism evidence="1 2">
    <name type="scientific">Thermocatellispora tengchongensis</name>
    <dbReference type="NCBI Taxonomy" id="1073253"/>
    <lineage>
        <taxon>Bacteria</taxon>
        <taxon>Bacillati</taxon>
        <taxon>Actinomycetota</taxon>
        <taxon>Actinomycetes</taxon>
        <taxon>Streptosporangiales</taxon>
        <taxon>Streptosporangiaceae</taxon>
        <taxon>Thermocatellispora</taxon>
    </lineage>
</organism>
<dbReference type="AlphaFoldDB" id="A0A840PI67"/>
<name>A0A840PI67_9ACTN</name>
<dbReference type="EMBL" id="JACHGN010000019">
    <property type="protein sequence ID" value="MBB5137593.1"/>
    <property type="molecule type" value="Genomic_DNA"/>
</dbReference>
<proteinExistence type="predicted"/>
<protein>
    <submittedName>
        <fullName evidence="1">Uncharacterized protein</fullName>
    </submittedName>
</protein>
<evidence type="ECO:0000313" key="1">
    <source>
        <dbReference type="EMBL" id="MBB5137593.1"/>
    </source>
</evidence>
<keyword evidence="2" id="KW-1185">Reference proteome</keyword>
<reference evidence="1 2" key="1">
    <citation type="submission" date="2020-08" db="EMBL/GenBank/DDBJ databases">
        <title>Genomic Encyclopedia of Type Strains, Phase IV (KMG-IV): sequencing the most valuable type-strain genomes for metagenomic binning, comparative biology and taxonomic classification.</title>
        <authorList>
            <person name="Goeker M."/>
        </authorList>
    </citation>
    <scope>NUCLEOTIDE SEQUENCE [LARGE SCALE GENOMIC DNA]</scope>
    <source>
        <strain evidence="1 2">DSM 45615</strain>
    </source>
</reference>
<accession>A0A840PI67</accession>